<evidence type="ECO:0000256" key="5">
    <source>
        <dbReference type="ARBA" id="ARBA00023133"/>
    </source>
</evidence>
<feature type="active site" description="Schiff-base intermediate with substrate" evidence="9">
    <location>
        <position position="195"/>
    </location>
</feature>
<keyword evidence="5" id="KW-0350">Heme biosynthesis</keyword>
<keyword evidence="11" id="KW-0479">Metal-binding</keyword>
<dbReference type="Proteomes" id="UP000230859">
    <property type="component" value="Unassembled WGS sequence"/>
</dbReference>
<dbReference type="Pfam" id="PF00490">
    <property type="entry name" value="ALAD"/>
    <property type="match status" value="1"/>
</dbReference>
<evidence type="ECO:0000313" key="15">
    <source>
        <dbReference type="EMBL" id="PIQ85073.1"/>
    </source>
</evidence>
<dbReference type="GO" id="GO:0005829">
    <property type="term" value="C:cytosol"/>
    <property type="evidence" value="ECO:0007669"/>
    <property type="project" value="TreeGrafter"/>
</dbReference>
<comment type="catalytic activity">
    <reaction evidence="8 13">
        <text>2 5-aminolevulinate = porphobilinogen + 2 H2O + H(+)</text>
        <dbReference type="Rhea" id="RHEA:24064"/>
        <dbReference type="ChEBI" id="CHEBI:15377"/>
        <dbReference type="ChEBI" id="CHEBI:15378"/>
        <dbReference type="ChEBI" id="CHEBI:58126"/>
        <dbReference type="ChEBI" id="CHEBI:356416"/>
        <dbReference type="EC" id="4.2.1.24"/>
    </reaction>
</comment>
<dbReference type="AlphaFoldDB" id="A0A2H0LKZ3"/>
<evidence type="ECO:0000256" key="11">
    <source>
        <dbReference type="PIRSR" id="PIRSR001415-3"/>
    </source>
</evidence>
<feature type="binding site" evidence="10">
    <location>
        <position position="274"/>
    </location>
    <ligand>
        <name>5-aminolevulinate</name>
        <dbReference type="ChEBI" id="CHEBI:356416"/>
        <label>2</label>
    </ligand>
</feature>
<evidence type="ECO:0000313" key="16">
    <source>
        <dbReference type="Proteomes" id="UP000230859"/>
    </source>
</evidence>
<dbReference type="UniPathway" id="UPA00251">
    <property type="reaction ID" value="UER00318"/>
</dbReference>
<reference evidence="15 16" key="1">
    <citation type="submission" date="2017-09" db="EMBL/GenBank/DDBJ databases">
        <title>Depth-based differentiation of microbial function through sediment-hosted aquifers and enrichment of novel symbionts in the deep terrestrial subsurface.</title>
        <authorList>
            <person name="Probst A.J."/>
            <person name="Ladd B."/>
            <person name="Jarett J.K."/>
            <person name="Geller-Mcgrath D.E."/>
            <person name="Sieber C.M."/>
            <person name="Emerson J.B."/>
            <person name="Anantharaman K."/>
            <person name="Thomas B.C."/>
            <person name="Malmstrom R."/>
            <person name="Stieglmeier M."/>
            <person name="Klingl A."/>
            <person name="Woyke T."/>
            <person name="Ryan C.M."/>
            <person name="Banfield J.F."/>
        </authorList>
    </citation>
    <scope>NUCLEOTIDE SEQUENCE [LARGE SCALE GENOMIC DNA]</scope>
    <source>
        <strain evidence="15">CG11_big_fil_rev_8_21_14_0_20_45_26</strain>
    </source>
</reference>
<keyword evidence="7 13" id="KW-0627">Porphyrin biosynthesis</keyword>
<evidence type="ECO:0000256" key="10">
    <source>
        <dbReference type="PIRSR" id="PIRSR001415-2"/>
    </source>
</evidence>
<evidence type="ECO:0000256" key="4">
    <source>
        <dbReference type="ARBA" id="ARBA00020771"/>
    </source>
</evidence>
<evidence type="ECO:0000256" key="1">
    <source>
        <dbReference type="ARBA" id="ARBA00004694"/>
    </source>
</evidence>
<evidence type="ECO:0000256" key="12">
    <source>
        <dbReference type="PIRSR" id="PIRSR001415-5"/>
    </source>
</evidence>
<evidence type="ECO:0000256" key="13">
    <source>
        <dbReference type="RuleBase" id="RU000515"/>
    </source>
</evidence>
<feature type="binding site" evidence="12">
    <location>
        <position position="233"/>
    </location>
    <ligand>
        <name>Mg(2+)</name>
        <dbReference type="ChEBI" id="CHEBI:18420"/>
    </ligand>
</feature>
<dbReference type="InterPro" id="IPR001731">
    <property type="entry name" value="ALAD"/>
</dbReference>
<feature type="binding site" evidence="10">
    <location>
        <position position="217"/>
    </location>
    <ligand>
        <name>5-aminolevulinate</name>
        <dbReference type="ChEBI" id="CHEBI:356416"/>
        <label>1</label>
    </ligand>
</feature>
<accession>A0A2H0LKZ3</accession>
<keyword evidence="11" id="KW-0862">Zinc</keyword>
<gene>
    <name evidence="15" type="ORF">COV74_10780</name>
</gene>
<evidence type="ECO:0000256" key="2">
    <source>
        <dbReference type="ARBA" id="ARBA00008055"/>
    </source>
</evidence>
<organism evidence="15 16">
    <name type="scientific">Candidatus Abzuiibacterium crystallinum</name>
    <dbReference type="NCBI Taxonomy" id="1974748"/>
    <lineage>
        <taxon>Bacteria</taxon>
        <taxon>Pseudomonadati</taxon>
        <taxon>Candidatus Omnitrophota</taxon>
        <taxon>Candidatus Abzuiibacterium</taxon>
    </lineage>
</organism>
<dbReference type="PRINTS" id="PR00144">
    <property type="entry name" value="DALDHYDRTASE"/>
</dbReference>
<dbReference type="CDD" id="cd00384">
    <property type="entry name" value="ALAD_PBGS"/>
    <property type="match status" value="1"/>
</dbReference>
<sequence length="335" mass="37549">MSFPTQRPRRLRQSENLRRLMRETYLHTDQLIMPYFVQESLKGKEEISSMPGQFRYSLQALPSELEALIELGIRHVLLFGIPAVKDVRASQAYDPQGIVQQTVEMIKKQFPELTVITDVCLCEYMSHGHCGMVEGEKVLNDETLELLVKTAVSHAKAGADVVAPSDMMDGRVGAIRKALDQNGFKDTALMSYAAKYASAFYGPFREAAHSTPQFGDRQSYQMDPANREEALREVALDIEEGADLVMVKPALAYLDVICDIKKTYHIPLAAYQVSGEYTMIKSAATAGFMDEKRLVMESVLAIRRAGATAILTYFAKDIARWLHEEVRRGSNLSTL</sequence>
<dbReference type="EMBL" id="PCVY01000076">
    <property type="protein sequence ID" value="PIQ85073.1"/>
    <property type="molecule type" value="Genomic_DNA"/>
</dbReference>
<dbReference type="PANTHER" id="PTHR11458">
    <property type="entry name" value="DELTA-AMINOLEVULINIC ACID DEHYDRATASE"/>
    <property type="match status" value="1"/>
</dbReference>
<dbReference type="GO" id="GO:0004655">
    <property type="term" value="F:porphobilinogen synthase activity"/>
    <property type="evidence" value="ECO:0007669"/>
    <property type="project" value="UniProtKB-EC"/>
</dbReference>
<evidence type="ECO:0000256" key="14">
    <source>
        <dbReference type="RuleBase" id="RU004161"/>
    </source>
</evidence>
<feature type="binding site" evidence="10">
    <location>
        <position position="205"/>
    </location>
    <ligand>
        <name>5-aminolevulinate</name>
        <dbReference type="ChEBI" id="CHEBI:356416"/>
        <label>1</label>
    </ligand>
</feature>
<dbReference type="PANTHER" id="PTHR11458:SF0">
    <property type="entry name" value="DELTA-AMINOLEVULINIC ACID DEHYDRATASE"/>
    <property type="match status" value="1"/>
</dbReference>
<keyword evidence="12" id="KW-0460">Magnesium</keyword>
<dbReference type="FunFam" id="3.20.20.70:FF:000019">
    <property type="entry name" value="Delta-aminolevulinic acid dehydratase"/>
    <property type="match status" value="1"/>
</dbReference>
<feature type="binding site" evidence="10">
    <location>
        <position position="313"/>
    </location>
    <ligand>
        <name>5-aminolevulinate</name>
        <dbReference type="ChEBI" id="CHEBI:356416"/>
        <label>2</label>
    </ligand>
</feature>
<evidence type="ECO:0000256" key="3">
    <source>
        <dbReference type="ARBA" id="ARBA00012053"/>
    </source>
</evidence>
<comment type="caution">
    <text evidence="15">The sequence shown here is derived from an EMBL/GenBank/DDBJ whole genome shotgun (WGS) entry which is preliminary data.</text>
</comment>
<feature type="binding site" evidence="11">
    <location>
        <position position="122"/>
    </location>
    <ligand>
        <name>Zn(2+)</name>
        <dbReference type="ChEBI" id="CHEBI:29105"/>
        <note>catalytic</note>
    </ligand>
</feature>
<name>A0A2H0LKZ3_9BACT</name>
<evidence type="ECO:0000256" key="8">
    <source>
        <dbReference type="ARBA" id="ARBA00047651"/>
    </source>
</evidence>
<dbReference type="GO" id="GO:0008270">
    <property type="term" value="F:zinc ion binding"/>
    <property type="evidence" value="ECO:0007669"/>
    <property type="project" value="TreeGrafter"/>
</dbReference>
<dbReference type="EC" id="4.2.1.24" evidence="3 13"/>
<feature type="active site" description="Schiff-base intermediate with substrate" evidence="9">
    <location>
        <position position="248"/>
    </location>
</feature>
<dbReference type="SUPFAM" id="SSF51569">
    <property type="entry name" value="Aldolase"/>
    <property type="match status" value="1"/>
</dbReference>
<dbReference type="Gene3D" id="3.20.20.70">
    <property type="entry name" value="Aldolase class I"/>
    <property type="match status" value="1"/>
</dbReference>
<comment type="similarity">
    <text evidence="2 14">Belongs to the ALAD family.</text>
</comment>
<protein>
    <recommendedName>
        <fullName evidence="4 13">Delta-aminolevulinic acid dehydratase</fullName>
        <ecNumber evidence="3 13">4.2.1.24</ecNumber>
    </recommendedName>
</protein>
<dbReference type="NCBIfam" id="NF006762">
    <property type="entry name" value="PRK09283.1"/>
    <property type="match status" value="1"/>
</dbReference>
<feature type="binding site" evidence="11">
    <location>
        <position position="120"/>
    </location>
    <ligand>
        <name>Zn(2+)</name>
        <dbReference type="ChEBI" id="CHEBI:29105"/>
        <note>catalytic</note>
    </ligand>
</feature>
<evidence type="ECO:0000256" key="9">
    <source>
        <dbReference type="PIRSR" id="PIRSR001415-1"/>
    </source>
</evidence>
<comment type="subunit">
    <text evidence="13">Homooctamer.</text>
</comment>
<dbReference type="GO" id="GO:0006782">
    <property type="term" value="P:protoporphyrinogen IX biosynthetic process"/>
    <property type="evidence" value="ECO:0007669"/>
    <property type="project" value="UniProtKB-UniPathway"/>
</dbReference>
<dbReference type="PIRSF" id="PIRSF001415">
    <property type="entry name" value="Porphbilin_synth"/>
    <property type="match status" value="1"/>
</dbReference>
<dbReference type="InterPro" id="IPR030656">
    <property type="entry name" value="ALAD_AS"/>
</dbReference>
<evidence type="ECO:0000256" key="7">
    <source>
        <dbReference type="ARBA" id="ARBA00023244"/>
    </source>
</evidence>
<dbReference type="PROSITE" id="PS00169">
    <property type="entry name" value="D_ALA_DEHYDRATASE"/>
    <property type="match status" value="1"/>
</dbReference>
<dbReference type="InterPro" id="IPR013785">
    <property type="entry name" value="Aldolase_TIM"/>
</dbReference>
<feature type="binding site" evidence="11">
    <location>
        <position position="130"/>
    </location>
    <ligand>
        <name>Zn(2+)</name>
        <dbReference type="ChEBI" id="CHEBI:29105"/>
        <note>catalytic</note>
    </ligand>
</feature>
<dbReference type="SMART" id="SM01004">
    <property type="entry name" value="ALAD"/>
    <property type="match status" value="1"/>
</dbReference>
<keyword evidence="6 13" id="KW-0456">Lyase</keyword>
<comment type="pathway">
    <text evidence="1">Porphyrin-containing compound metabolism; protoporphyrin-IX biosynthesis; coproporphyrinogen-III from 5-aminolevulinate: step 1/4.</text>
</comment>
<proteinExistence type="inferred from homology"/>
<evidence type="ECO:0000256" key="6">
    <source>
        <dbReference type="ARBA" id="ARBA00023239"/>
    </source>
</evidence>